<dbReference type="InterPro" id="IPR037066">
    <property type="entry name" value="Plug_dom_sf"/>
</dbReference>
<dbReference type="InterPro" id="IPR008969">
    <property type="entry name" value="CarboxyPept-like_regulatory"/>
</dbReference>
<evidence type="ECO:0000313" key="6">
    <source>
        <dbReference type="Proteomes" id="UP000662074"/>
    </source>
</evidence>
<keyword evidence="2" id="KW-0472">Membrane</keyword>
<dbReference type="GO" id="GO:0009279">
    <property type="term" value="C:cell outer membrane"/>
    <property type="evidence" value="ECO:0007669"/>
    <property type="project" value="UniProtKB-SubCell"/>
</dbReference>
<accession>A0A917J6S7</accession>
<evidence type="ECO:0000313" key="5">
    <source>
        <dbReference type="EMBL" id="GGI49768.1"/>
    </source>
</evidence>
<evidence type="ECO:0000259" key="4">
    <source>
        <dbReference type="Pfam" id="PF14905"/>
    </source>
</evidence>
<evidence type="ECO:0000256" key="2">
    <source>
        <dbReference type="ARBA" id="ARBA00023136"/>
    </source>
</evidence>
<gene>
    <name evidence="5" type="ORF">GCM10011425_09800</name>
</gene>
<reference evidence="5" key="1">
    <citation type="journal article" date="2014" name="Int. J. Syst. Evol. Microbiol.">
        <title>Complete genome sequence of Corynebacterium casei LMG S-19264T (=DSM 44701T), isolated from a smear-ripened cheese.</title>
        <authorList>
            <consortium name="US DOE Joint Genome Institute (JGI-PGF)"/>
            <person name="Walter F."/>
            <person name="Albersmeier A."/>
            <person name="Kalinowski J."/>
            <person name="Ruckert C."/>
        </authorList>
    </citation>
    <scope>NUCLEOTIDE SEQUENCE</scope>
    <source>
        <strain evidence="5">CCM 8711</strain>
    </source>
</reference>
<dbReference type="Gene3D" id="2.170.130.10">
    <property type="entry name" value="TonB-dependent receptor, plug domain"/>
    <property type="match status" value="1"/>
</dbReference>
<sequence>MAFFALSQPITGPATVKGLVIDSATNKPLSYITLSLKDSVTQQVIKSSLTKTDGSFELSQLPVKSYQLMLIAVGYQSKTITVPAFSTSAHPVIDLGTLTLATSSSQLKEVAISASRPLVKQEIDRLSYDVQADPDSKALTAMDMMRRVPLLSVDGDDNIQLQGSGSYRIFINGKPSALLANSPKDVLRSMPANTIQKIEVITTPPSKYDSEGLAGIINIITFKKTADGYNGTLSTRYSYPYGPSISGTGTIKNNKFGASAFFGTGRQTTTRVTADNFRQTFTAQQPDVPTSLFKQQVSMANGGNYLYGGGEMSYELDTLNLLTANINYSLGKFKQEFSRNTQFYTTTQQSYLLLSNGGMNWQGIDAGLNYQLGFKHKKDQLLTASYRYSYYLNGQNSNVNAVNRVNFSNPDYNQKNDAGAREHTFQLDYVHPVNQLTIEGGAKAILRSNFSEASGQQLLANGYTDDPTRRNDFKYHQDVYSLYNSYQLKLSKYTFKAGARLEHTRIDANFITNNTPLMMNYTNLVPSVSAMRSLPNNQSITFGYTSRLERPYIQQLNPFVDRTNVQYISTGNPNLRPVTSQLFELTHTKTGKGTLSNKISYMYTGNSIVQVLSVANGVSTNTYDNVGTVKILRWNVSGNYAFNNKLNLNFYSGLFYVWVTGPYNGRFYSNRGIRTNTFANVTYKPADTWSFGASGGYNRRYILLQGSSNDYVYSSLSGSKSFLNKNATITLVVNNPYQKTFAFTQYSDTPDFYQSNTSYQIYRTFNISFSYKFGGLSSDIKKNKRNINNDDKSSSN</sequence>
<dbReference type="SUPFAM" id="SSF49464">
    <property type="entry name" value="Carboxypeptidase regulatory domain-like"/>
    <property type="match status" value="1"/>
</dbReference>
<dbReference type="Gene3D" id="2.60.40.1120">
    <property type="entry name" value="Carboxypeptidase-like, regulatory domain"/>
    <property type="match status" value="1"/>
</dbReference>
<dbReference type="Gene3D" id="2.40.170.20">
    <property type="entry name" value="TonB-dependent receptor, beta-barrel domain"/>
    <property type="match status" value="1"/>
</dbReference>
<feature type="domain" description="Outer membrane protein beta-barrel" evidence="4">
    <location>
        <begin position="377"/>
        <end position="771"/>
    </location>
</feature>
<dbReference type="PANTHER" id="PTHR40980:SF4">
    <property type="entry name" value="TONB-DEPENDENT RECEPTOR-LIKE BETA-BARREL DOMAIN-CONTAINING PROTEIN"/>
    <property type="match status" value="1"/>
</dbReference>
<comment type="subcellular location">
    <subcellularLocation>
        <location evidence="1">Cell outer membrane</location>
    </subcellularLocation>
</comment>
<dbReference type="Proteomes" id="UP000662074">
    <property type="component" value="Unassembled WGS sequence"/>
</dbReference>
<comment type="caution">
    <text evidence="5">The sequence shown here is derived from an EMBL/GenBank/DDBJ whole genome shotgun (WGS) entry which is preliminary data.</text>
</comment>
<dbReference type="Pfam" id="PF14905">
    <property type="entry name" value="OMP_b-brl_3"/>
    <property type="match status" value="1"/>
</dbReference>
<protein>
    <submittedName>
        <fullName evidence="5">TonB-dependent receptor</fullName>
    </submittedName>
</protein>
<evidence type="ECO:0000256" key="1">
    <source>
        <dbReference type="ARBA" id="ARBA00004442"/>
    </source>
</evidence>
<organism evidence="5 6">
    <name type="scientific">Mucilaginibacter galii</name>
    <dbReference type="NCBI Taxonomy" id="2005073"/>
    <lineage>
        <taxon>Bacteria</taxon>
        <taxon>Pseudomonadati</taxon>
        <taxon>Bacteroidota</taxon>
        <taxon>Sphingobacteriia</taxon>
        <taxon>Sphingobacteriales</taxon>
        <taxon>Sphingobacteriaceae</taxon>
        <taxon>Mucilaginibacter</taxon>
    </lineage>
</organism>
<dbReference type="InterPro" id="IPR041700">
    <property type="entry name" value="OMP_b-brl_3"/>
</dbReference>
<keyword evidence="5" id="KW-0675">Receptor</keyword>
<dbReference type="Pfam" id="PF13620">
    <property type="entry name" value="CarboxypepD_reg"/>
    <property type="match status" value="1"/>
</dbReference>
<evidence type="ECO:0000256" key="3">
    <source>
        <dbReference type="ARBA" id="ARBA00023237"/>
    </source>
</evidence>
<keyword evidence="6" id="KW-1185">Reference proteome</keyword>
<keyword evidence="3" id="KW-0998">Cell outer membrane</keyword>
<dbReference type="AlphaFoldDB" id="A0A917J6S7"/>
<dbReference type="PANTHER" id="PTHR40980">
    <property type="entry name" value="PLUG DOMAIN-CONTAINING PROTEIN"/>
    <property type="match status" value="1"/>
</dbReference>
<dbReference type="InterPro" id="IPR036942">
    <property type="entry name" value="Beta-barrel_TonB_sf"/>
</dbReference>
<reference evidence="5" key="2">
    <citation type="submission" date="2020-09" db="EMBL/GenBank/DDBJ databases">
        <authorList>
            <person name="Sun Q."/>
            <person name="Sedlacek I."/>
        </authorList>
    </citation>
    <scope>NUCLEOTIDE SEQUENCE</scope>
    <source>
        <strain evidence="5">CCM 8711</strain>
    </source>
</reference>
<dbReference type="SUPFAM" id="SSF56935">
    <property type="entry name" value="Porins"/>
    <property type="match status" value="1"/>
</dbReference>
<name>A0A917J6S7_9SPHI</name>
<dbReference type="EMBL" id="BMDO01000001">
    <property type="protein sequence ID" value="GGI49768.1"/>
    <property type="molecule type" value="Genomic_DNA"/>
</dbReference>
<proteinExistence type="predicted"/>